<dbReference type="InterPro" id="IPR014470">
    <property type="entry name" value="UCP01500"/>
</dbReference>
<keyword evidence="1" id="KW-1133">Transmembrane helix</keyword>
<evidence type="ECO:0000313" key="2">
    <source>
        <dbReference type="EMBL" id="EFW90013.1"/>
    </source>
</evidence>
<accession>E7QZ92</accession>
<reference evidence="5" key="3">
    <citation type="submission" date="2016-11" db="EMBL/GenBank/DDBJ databases">
        <authorList>
            <person name="Varghese N."/>
            <person name="Submissions S."/>
        </authorList>
    </citation>
    <scope>NUCLEOTIDE SEQUENCE [LARGE SCALE GENOMIC DNA]</scope>
    <source>
        <strain evidence="5">DX253</strain>
    </source>
</reference>
<dbReference type="AlphaFoldDB" id="E7QZ92"/>
<name>E7QZ92_HALPU</name>
<feature type="transmembrane region" description="Helical" evidence="1">
    <location>
        <begin position="77"/>
        <end position="96"/>
    </location>
</feature>
<feature type="transmembrane region" description="Helical" evidence="1">
    <location>
        <begin position="159"/>
        <end position="180"/>
    </location>
</feature>
<dbReference type="STRING" id="797209.GCA_000376445_03571"/>
<keyword evidence="5" id="KW-1185">Reference proteome</keyword>
<dbReference type="OrthoDB" id="307287at2157"/>
<evidence type="ECO:0000313" key="3">
    <source>
        <dbReference type="EMBL" id="SHL02579.1"/>
    </source>
</evidence>
<dbReference type="eggNOG" id="arCOG08962">
    <property type="taxonomic scope" value="Archaea"/>
</dbReference>
<evidence type="ECO:0000256" key="1">
    <source>
        <dbReference type="SAM" id="Phobius"/>
    </source>
</evidence>
<sequence>MGDREDEEFDPEQRHAREVATKAAEERSDFLSLIPHYYRGEVSQMSTRLDRLDLTIDWAIAVIVAMLALSFESTDSPPYFLLIGMFAMVMFLLFDVRRYRTYDATRSRVRMIEENIFANAFDPEGAVHRDWREKIGADLRKPTVKVSLREAMSRRLKRIYFPLLTVLLVAWLFRITVFVPNESPLATAAVPGIPGVVVIGGVFLFYLLTAVVTFWPTTREAKGEFHGEEAGDWKAEK</sequence>
<reference evidence="3" key="2">
    <citation type="submission" date="2016-11" db="EMBL/GenBank/DDBJ databases">
        <authorList>
            <person name="Jaros S."/>
            <person name="Januszkiewicz K."/>
            <person name="Wedrychowicz H."/>
        </authorList>
    </citation>
    <scope>NUCLEOTIDE SEQUENCE [LARGE SCALE GENOMIC DNA]</scope>
    <source>
        <strain evidence="3">DX253</strain>
    </source>
</reference>
<reference evidence="2 4" key="1">
    <citation type="journal article" date="2014" name="ISME J.">
        <title>Trehalose/2-sulfotrehalose biosynthesis and glycine-betaine uptake are widely spread mechanisms for osmoadaptation in the Halobacteriales.</title>
        <authorList>
            <person name="Youssef N.H."/>
            <person name="Savage-Ashlock K.N."/>
            <person name="McCully A.L."/>
            <person name="Luedtke B."/>
            <person name="Shaw E.I."/>
            <person name="Hoff W.D."/>
            <person name="Elshahed M.S."/>
        </authorList>
    </citation>
    <scope>NUCLEOTIDE SEQUENCE [LARGE SCALE GENOMIC DNA]</scope>
    <source>
        <strain evidence="2 4">DX253</strain>
    </source>
</reference>
<keyword evidence="1" id="KW-0472">Membrane</keyword>
<evidence type="ECO:0000313" key="5">
    <source>
        <dbReference type="Proteomes" id="UP000184203"/>
    </source>
</evidence>
<dbReference type="Pfam" id="PF10028">
    <property type="entry name" value="DUF2270"/>
    <property type="match status" value="1"/>
</dbReference>
<dbReference type="EMBL" id="FRAN01000004">
    <property type="protein sequence ID" value="SHL02579.1"/>
    <property type="molecule type" value="Genomic_DNA"/>
</dbReference>
<evidence type="ECO:0000313" key="4">
    <source>
        <dbReference type="Proteomes" id="UP000003751"/>
    </source>
</evidence>
<organism evidence="2 4">
    <name type="scientific">Haladaptatus paucihalophilus DX253</name>
    <dbReference type="NCBI Taxonomy" id="797209"/>
    <lineage>
        <taxon>Archaea</taxon>
        <taxon>Methanobacteriati</taxon>
        <taxon>Methanobacteriota</taxon>
        <taxon>Stenosarchaea group</taxon>
        <taxon>Halobacteria</taxon>
        <taxon>Halobacteriales</taxon>
        <taxon>Haladaptataceae</taxon>
        <taxon>Haladaptatus</taxon>
    </lineage>
</organism>
<proteinExistence type="predicted"/>
<protein>
    <submittedName>
        <fullName evidence="3">Uncharacterized membrane protein</fullName>
    </submittedName>
</protein>
<gene>
    <name evidence="3" type="ORF">SAMN05444342_2778</name>
    <name evidence="2" type="ORF">ZOD2009_20497</name>
</gene>
<feature type="transmembrane region" description="Helical" evidence="1">
    <location>
        <begin position="54"/>
        <end position="71"/>
    </location>
</feature>
<feature type="transmembrane region" description="Helical" evidence="1">
    <location>
        <begin position="192"/>
        <end position="215"/>
    </location>
</feature>
<dbReference type="RefSeq" id="WP_007983045.1">
    <property type="nucleotide sequence ID" value="NZ_AEMG01000029.1"/>
</dbReference>
<dbReference type="PATRIC" id="fig|797209.4.peg.4011"/>
<dbReference type="Proteomes" id="UP000184203">
    <property type="component" value="Unassembled WGS sequence"/>
</dbReference>
<keyword evidence="1" id="KW-0812">Transmembrane</keyword>
<dbReference type="Proteomes" id="UP000003751">
    <property type="component" value="Unassembled WGS sequence"/>
</dbReference>
<dbReference type="PIRSF" id="PIRSF015000">
    <property type="entry name" value="UCP01500"/>
    <property type="match status" value="1"/>
</dbReference>
<dbReference type="EMBL" id="AEMG01000029">
    <property type="protein sequence ID" value="EFW90013.1"/>
    <property type="molecule type" value="Genomic_DNA"/>
</dbReference>